<dbReference type="NCBIfam" id="NF005807">
    <property type="entry name" value="PRK07667.1"/>
    <property type="match status" value="1"/>
</dbReference>
<comment type="caution">
    <text evidence="2">The sequence shown here is derived from an EMBL/GenBank/DDBJ whole genome shotgun (WGS) entry which is preliminary data.</text>
</comment>
<sequence>MSIVRMTDTLLTRYKNQIKKHHPFIVGIDGLGGAGKTTIIKKLSEELEDKGYHVITIHIDDHIVESSKRYNTGNEEWYEYYYLQWDINLLQLELFQALYDGKKLINLPYYNKSTDTVSIKQINITPTSIIIIEGIFIQRQEWRTYFDFVIFIDCPYKVRTERVLNRDLYIGDYQSRLNKYQRRYWIAEEHYMKTENPLEKADVIYEWFFNKTSNIFVLYFKLT</sequence>
<reference evidence="2" key="1">
    <citation type="journal article" date="2014" name="Int. J. Syst. Evol. Microbiol.">
        <title>Complete genome sequence of Corynebacterium casei LMG S-19264T (=DSM 44701T), isolated from a smear-ripened cheese.</title>
        <authorList>
            <consortium name="US DOE Joint Genome Institute (JGI-PGF)"/>
            <person name="Walter F."/>
            <person name="Albersmeier A."/>
            <person name="Kalinowski J."/>
            <person name="Ruckert C."/>
        </authorList>
    </citation>
    <scope>NUCLEOTIDE SEQUENCE</scope>
    <source>
        <strain evidence="2">CGMCC 1.12408</strain>
    </source>
</reference>
<dbReference type="InterPro" id="IPR006083">
    <property type="entry name" value="PRK/URK"/>
</dbReference>
<evidence type="ECO:0000313" key="2">
    <source>
        <dbReference type="EMBL" id="GGA90632.1"/>
    </source>
</evidence>
<accession>A0A916WDX1</accession>
<keyword evidence="3" id="KW-1185">Reference proteome</keyword>
<dbReference type="EMBL" id="BMEY01000027">
    <property type="protein sequence ID" value="GGA90632.1"/>
    <property type="molecule type" value="Genomic_DNA"/>
</dbReference>
<name>A0A916WDX1_9BACI</name>
<keyword evidence="2" id="KW-0808">Transferase</keyword>
<dbReference type="InterPro" id="IPR027417">
    <property type="entry name" value="P-loop_NTPase"/>
</dbReference>
<dbReference type="Gene3D" id="3.40.50.300">
    <property type="entry name" value="P-loop containing nucleotide triphosphate hydrolases"/>
    <property type="match status" value="1"/>
</dbReference>
<gene>
    <name evidence="2" type="ORF">GCM10008025_36460</name>
</gene>
<feature type="domain" description="Phosphoribulokinase/uridine kinase" evidence="1">
    <location>
        <begin position="25"/>
        <end position="168"/>
    </location>
</feature>
<evidence type="ECO:0000259" key="1">
    <source>
        <dbReference type="Pfam" id="PF00485"/>
    </source>
</evidence>
<protein>
    <submittedName>
        <fullName evidence="2">Uridine kinase</fullName>
    </submittedName>
</protein>
<dbReference type="PANTHER" id="PTHR10285">
    <property type="entry name" value="URIDINE KINASE"/>
    <property type="match status" value="1"/>
</dbReference>
<dbReference type="Pfam" id="PF00485">
    <property type="entry name" value="PRK"/>
    <property type="match status" value="1"/>
</dbReference>
<organism evidence="2 3">
    <name type="scientific">Ornithinibacillus halotolerans</name>
    <dbReference type="NCBI Taxonomy" id="1274357"/>
    <lineage>
        <taxon>Bacteria</taxon>
        <taxon>Bacillati</taxon>
        <taxon>Bacillota</taxon>
        <taxon>Bacilli</taxon>
        <taxon>Bacillales</taxon>
        <taxon>Bacillaceae</taxon>
        <taxon>Ornithinibacillus</taxon>
    </lineage>
</organism>
<reference evidence="2" key="2">
    <citation type="submission" date="2020-09" db="EMBL/GenBank/DDBJ databases">
        <authorList>
            <person name="Sun Q."/>
            <person name="Zhou Y."/>
        </authorList>
    </citation>
    <scope>NUCLEOTIDE SEQUENCE</scope>
    <source>
        <strain evidence="2">CGMCC 1.12408</strain>
    </source>
</reference>
<dbReference type="CDD" id="cd01983">
    <property type="entry name" value="SIMIBI"/>
    <property type="match status" value="1"/>
</dbReference>
<dbReference type="SUPFAM" id="SSF52540">
    <property type="entry name" value="P-loop containing nucleoside triphosphate hydrolases"/>
    <property type="match status" value="1"/>
</dbReference>
<dbReference type="AlphaFoldDB" id="A0A916WDX1"/>
<dbReference type="GO" id="GO:0005524">
    <property type="term" value="F:ATP binding"/>
    <property type="evidence" value="ECO:0007669"/>
    <property type="project" value="InterPro"/>
</dbReference>
<dbReference type="GO" id="GO:0016301">
    <property type="term" value="F:kinase activity"/>
    <property type="evidence" value="ECO:0007669"/>
    <property type="project" value="UniProtKB-KW"/>
</dbReference>
<dbReference type="Proteomes" id="UP000613512">
    <property type="component" value="Unassembled WGS sequence"/>
</dbReference>
<proteinExistence type="predicted"/>
<keyword evidence="2" id="KW-0418">Kinase</keyword>
<evidence type="ECO:0000313" key="3">
    <source>
        <dbReference type="Proteomes" id="UP000613512"/>
    </source>
</evidence>